<keyword evidence="5 6" id="KW-0472">Membrane</keyword>
<evidence type="ECO:0000259" key="7">
    <source>
        <dbReference type="Pfam" id="PF00892"/>
    </source>
</evidence>
<dbReference type="GO" id="GO:0016020">
    <property type="term" value="C:membrane"/>
    <property type="evidence" value="ECO:0007669"/>
    <property type="project" value="UniProtKB-SubCell"/>
</dbReference>
<keyword evidence="9" id="KW-1185">Reference proteome</keyword>
<feature type="domain" description="EamA" evidence="7">
    <location>
        <begin position="18"/>
        <end position="143"/>
    </location>
</feature>
<evidence type="ECO:0000313" key="9">
    <source>
        <dbReference type="Proteomes" id="UP000295066"/>
    </source>
</evidence>
<dbReference type="RefSeq" id="WP_133957069.1">
    <property type="nucleotide sequence ID" value="NZ_SORI01000005.1"/>
</dbReference>
<dbReference type="OrthoDB" id="3190463at2"/>
<feature type="transmembrane region" description="Helical" evidence="6">
    <location>
        <begin position="228"/>
        <end position="248"/>
    </location>
</feature>
<gene>
    <name evidence="8" type="ORF">C8D99_10527</name>
</gene>
<comment type="caution">
    <text evidence="8">The sequence shown here is derived from an EMBL/GenBank/DDBJ whole genome shotgun (WGS) entry which is preliminary data.</text>
</comment>
<dbReference type="EMBL" id="SORI01000005">
    <property type="protein sequence ID" value="TDY61615.1"/>
    <property type="molecule type" value="Genomic_DNA"/>
</dbReference>
<evidence type="ECO:0000256" key="3">
    <source>
        <dbReference type="ARBA" id="ARBA00022692"/>
    </source>
</evidence>
<name>A0A4R8MCK8_9BACT</name>
<accession>A0A4R8MCK8</accession>
<feature type="transmembrane region" description="Helical" evidence="6">
    <location>
        <begin position="97"/>
        <end position="119"/>
    </location>
</feature>
<keyword evidence="4 6" id="KW-1133">Transmembrane helix</keyword>
<evidence type="ECO:0000256" key="5">
    <source>
        <dbReference type="ARBA" id="ARBA00023136"/>
    </source>
</evidence>
<evidence type="ECO:0000256" key="1">
    <source>
        <dbReference type="ARBA" id="ARBA00004141"/>
    </source>
</evidence>
<keyword evidence="3 6" id="KW-0812">Transmembrane</keyword>
<evidence type="ECO:0000313" key="8">
    <source>
        <dbReference type="EMBL" id="TDY61615.1"/>
    </source>
</evidence>
<dbReference type="Pfam" id="PF00892">
    <property type="entry name" value="EamA"/>
    <property type="match status" value="2"/>
</dbReference>
<comment type="subcellular location">
    <subcellularLocation>
        <location evidence="1">Membrane</location>
        <topology evidence="1">Multi-pass membrane protein</topology>
    </subcellularLocation>
</comment>
<dbReference type="InterPro" id="IPR000620">
    <property type="entry name" value="EamA_dom"/>
</dbReference>
<feature type="transmembrane region" description="Helical" evidence="6">
    <location>
        <begin position="279"/>
        <end position="297"/>
    </location>
</feature>
<dbReference type="PANTHER" id="PTHR32322">
    <property type="entry name" value="INNER MEMBRANE TRANSPORTER"/>
    <property type="match status" value="1"/>
</dbReference>
<organism evidence="8 9">
    <name type="scientific">Aminivibrio pyruvatiphilus</name>
    <dbReference type="NCBI Taxonomy" id="1005740"/>
    <lineage>
        <taxon>Bacteria</taxon>
        <taxon>Thermotogati</taxon>
        <taxon>Synergistota</taxon>
        <taxon>Synergistia</taxon>
        <taxon>Synergistales</taxon>
        <taxon>Aminobacteriaceae</taxon>
        <taxon>Aminivibrio</taxon>
    </lineage>
</organism>
<dbReference type="Proteomes" id="UP000295066">
    <property type="component" value="Unassembled WGS sequence"/>
</dbReference>
<feature type="transmembrane region" description="Helical" evidence="6">
    <location>
        <begin position="159"/>
        <end position="177"/>
    </location>
</feature>
<evidence type="ECO:0000256" key="4">
    <source>
        <dbReference type="ARBA" id="ARBA00022989"/>
    </source>
</evidence>
<evidence type="ECO:0000256" key="2">
    <source>
        <dbReference type="ARBA" id="ARBA00007362"/>
    </source>
</evidence>
<dbReference type="PANTHER" id="PTHR32322:SF2">
    <property type="entry name" value="EAMA DOMAIN-CONTAINING PROTEIN"/>
    <property type="match status" value="1"/>
</dbReference>
<sequence>MNSEKPSRLAYYSAYAALYLIWGSTYLAIGFTVETIPPFFSGSMRFFLAGGLLLAWCLLREKERPTRAGFAAAFKVAAVMLLGGYGAVVWAQQTVPSSVAALIISIEPLWFVIFDWLFFKSRKPTLAESVGLVLGFGGTVFLVLDQSGYSLSLSGEHTVGMLIVLVATVNWSMGALYSRKAPVAKSSLLSTAMQMTAGGVLLLILSAAAGEPARLSLETISLKSVAALAYLVVFGSLIGFTAFVWLLKVDRASRVVTHTFVNPLVALFLGWSLGGETVSVPMLVSAGIIIFSVVLITRSHPDGQ</sequence>
<feature type="transmembrane region" description="Helical" evidence="6">
    <location>
        <begin position="126"/>
        <end position="144"/>
    </location>
</feature>
<feature type="transmembrane region" description="Helical" evidence="6">
    <location>
        <begin position="39"/>
        <end position="59"/>
    </location>
</feature>
<feature type="transmembrane region" description="Helical" evidence="6">
    <location>
        <begin position="12"/>
        <end position="33"/>
    </location>
</feature>
<reference evidence="8 9" key="1">
    <citation type="submission" date="2019-03" db="EMBL/GenBank/DDBJ databases">
        <title>Genomic Encyclopedia of Type Strains, Phase IV (KMG-IV): sequencing the most valuable type-strain genomes for metagenomic binning, comparative biology and taxonomic classification.</title>
        <authorList>
            <person name="Goeker M."/>
        </authorList>
    </citation>
    <scope>NUCLEOTIDE SEQUENCE [LARGE SCALE GENOMIC DNA]</scope>
    <source>
        <strain evidence="8 9">DSM 25964</strain>
    </source>
</reference>
<feature type="transmembrane region" description="Helical" evidence="6">
    <location>
        <begin position="189"/>
        <end position="208"/>
    </location>
</feature>
<comment type="similarity">
    <text evidence="2">Belongs to the EamA transporter family.</text>
</comment>
<dbReference type="InterPro" id="IPR037185">
    <property type="entry name" value="EmrE-like"/>
</dbReference>
<dbReference type="InterPro" id="IPR050638">
    <property type="entry name" value="AA-Vitamin_Transporters"/>
</dbReference>
<dbReference type="AlphaFoldDB" id="A0A4R8MCK8"/>
<feature type="transmembrane region" description="Helical" evidence="6">
    <location>
        <begin position="255"/>
        <end position="273"/>
    </location>
</feature>
<feature type="domain" description="EamA" evidence="7">
    <location>
        <begin position="159"/>
        <end position="297"/>
    </location>
</feature>
<evidence type="ECO:0000256" key="6">
    <source>
        <dbReference type="SAM" id="Phobius"/>
    </source>
</evidence>
<dbReference type="SUPFAM" id="SSF103481">
    <property type="entry name" value="Multidrug resistance efflux transporter EmrE"/>
    <property type="match status" value="2"/>
</dbReference>
<proteinExistence type="inferred from homology"/>
<protein>
    <submittedName>
        <fullName evidence="8">Drug/metabolite transporter (DMT)-like permease</fullName>
    </submittedName>
</protein>
<feature type="transmembrane region" description="Helical" evidence="6">
    <location>
        <begin position="71"/>
        <end position="91"/>
    </location>
</feature>